<dbReference type="PROSITE" id="PS50021">
    <property type="entry name" value="CH"/>
    <property type="match status" value="2"/>
</dbReference>
<dbReference type="Pfam" id="PF00435">
    <property type="entry name" value="Spectrin"/>
    <property type="match status" value="2"/>
</dbReference>
<evidence type="ECO:0000313" key="5">
    <source>
        <dbReference type="Proteomes" id="UP001235939"/>
    </source>
</evidence>
<evidence type="ECO:0000259" key="3">
    <source>
        <dbReference type="PROSITE" id="PS50021"/>
    </source>
</evidence>
<dbReference type="SMART" id="SM00033">
    <property type="entry name" value="CH"/>
    <property type="match status" value="2"/>
</dbReference>
<dbReference type="InterPro" id="IPR001715">
    <property type="entry name" value="CH_dom"/>
</dbReference>
<accession>A0ABY6JZQ9</accession>
<dbReference type="Gene3D" id="1.20.58.60">
    <property type="match status" value="3"/>
</dbReference>
<gene>
    <name evidence="4" type="ORF">LAZ67_1003334</name>
</gene>
<proteinExistence type="predicted"/>
<sequence>MEKLEVEDLFTDLSDGKKLLRLLEIISGEKLGKVNTSRHRIHKIENVNKSLAFLHTKVKLESIGSEDIVDGKPQLILGLIWTIILRFQIQPIRIPDADDENSEKKSARDALLLWCQSKTKEYPTVNITDFSNSWRNGLAFNALIHAHCPELLDFYRLDPNDHFHNLNHAFEVAQNELSIPQLLDAEDLVRNKEIDEKCVLTYVASYYHCLTKRRQKEMEGRRIANIIRQLMRTDAKKMEYEQAASRLLAWIQAKVTELRRLEFPNSLEGIQGELLRFKEYRTVKKPPKYRERSDVEELLFLVQTQVKALGQPLYVPPEGVHVHDIERAWAELEKAEHQRELALRKELLHQEYLENLAYKFLKKITRIPSVHAPQAVFMVSSSLFQRSCLNSKCCCCFLSPCVKITRIPSVHAPQAVFMCMVREGYLKEMTQVLADPSYGSNLGQVEATIKKHEALSADIHLNWVELGRPPSCEMFREQNILLKWQQLLDWLEKHRQTLSQLGRMMALIRELETLSGELTQLEAATASPDLGKHVQAVEDLLEGHTLLEAQISSHGDAITRLNTHQDLVTGEHAELFQRKLQRLNQDYQNLVEMAAKRRGELLLSRTYLQFVQDQEEAEAWVVERQRICRADVPSRGDLPAAQSKHLALEQEIQGHWPLIERVLHRGEELPQSLGVKPRISSLRQSWELLQDLWKQKCRQLEEACLAFQVTFLLMD</sequence>
<dbReference type="Gene3D" id="1.10.418.10">
    <property type="entry name" value="Calponin-like domain"/>
    <property type="match status" value="2"/>
</dbReference>
<dbReference type="SUPFAM" id="SSF46966">
    <property type="entry name" value="Spectrin repeat"/>
    <property type="match status" value="4"/>
</dbReference>
<dbReference type="CDD" id="cd00176">
    <property type="entry name" value="SPEC"/>
    <property type="match status" value="1"/>
</dbReference>
<dbReference type="EMBL" id="CP092863">
    <property type="protein sequence ID" value="UYV61085.1"/>
    <property type="molecule type" value="Genomic_DNA"/>
</dbReference>
<keyword evidence="5" id="KW-1185">Reference proteome</keyword>
<evidence type="ECO:0000256" key="1">
    <source>
        <dbReference type="ARBA" id="ARBA00022737"/>
    </source>
</evidence>
<dbReference type="InterPro" id="IPR001589">
    <property type="entry name" value="Actinin_actin-bd_CS"/>
</dbReference>
<evidence type="ECO:0000256" key="2">
    <source>
        <dbReference type="ARBA" id="ARBA00023203"/>
    </source>
</evidence>
<dbReference type="SUPFAM" id="SSF47576">
    <property type="entry name" value="Calponin-homology domain, CH-domain"/>
    <property type="match status" value="1"/>
</dbReference>
<dbReference type="SMART" id="SM00150">
    <property type="entry name" value="SPEC"/>
    <property type="match status" value="4"/>
</dbReference>
<organism evidence="4 5">
    <name type="scientific">Cordylochernes scorpioides</name>
    <dbReference type="NCBI Taxonomy" id="51811"/>
    <lineage>
        <taxon>Eukaryota</taxon>
        <taxon>Metazoa</taxon>
        <taxon>Ecdysozoa</taxon>
        <taxon>Arthropoda</taxon>
        <taxon>Chelicerata</taxon>
        <taxon>Arachnida</taxon>
        <taxon>Pseudoscorpiones</taxon>
        <taxon>Cheliferoidea</taxon>
        <taxon>Chernetidae</taxon>
        <taxon>Cordylochernes</taxon>
    </lineage>
</organism>
<keyword evidence="2" id="KW-0009">Actin-binding</keyword>
<dbReference type="Pfam" id="PF00307">
    <property type="entry name" value="CH"/>
    <property type="match status" value="2"/>
</dbReference>
<dbReference type="InterPro" id="IPR018159">
    <property type="entry name" value="Spectrin/alpha-actinin"/>
</dbReference>
<dbReference type="PANTHER" id="PTHR11915">
    <property type="entry name" value="SPECTRIN/FILAMIN RELATED CYTOSKELETAL PROTEIN"/>
    <property type="match status" value="1"/>
</dbReference>
<evidence type="ECO:0000313" key="4">
    <source>
        <dbReference type="EMBL" id="UYV61085.1"/>
    </source>
</evidence>
<name>A0ABY6JZQ9_9ARAC</name>
<feature type="domain" description="Calponin-homology (CH)" evidence="3">
    <location>
        <begin position="1"/>
        <end position="88"/>
    </location>
</feature>
<reference evidence="4 5" key="1">
    <citation type="submission" date="2022-01" db="EMBL/GenBank/DDBJ databases">
        <title>A chromosomal length assembly of Cordylochernes scorpioides.</title>
        <authorList>
            <person name="Zeh D."/>
            <person name="Zeh J."/>
        </authorList>
    </citation>
    <scope>NUCLEOTIDE SEQUENCE [LARGE SCALE GENOMIC DNA]</scope>
    <source>
        <strain evidence="4">IN4F17</strain>
        <tissue evidence="4">Whole Body</tissue>
    </source>
</reference>
<keyword evidence="1" id="KW-0677">Repeat</keyword>
<dbReference type="InterPro" id="IPR002017">
    <property type="entry name" value="Spectrin_repeat"/>
</dbReference>
<dbReference type="Proteomes" id="UP001235939">
    <property type="component" value="Chromosome 01"/>
</dbReference>
<protein>
    <submittedName>
        <fullName evidence="4">SPTBN5</fullName>
    </submittedName>
</protein>
<feature type="domain" description="Calponin-homology (CH)" evidence="3">
    <location>
        <begin position="105"/>
        <end position="211"/>
    </location>
</feature>
<dbReference type="PROSITE" id="PS00020">
    <property type="entry name" value="ACTININ_2"/>
    <property type="match status" value="1"/>
</dbReference>
<dbReference type="InterPro" id="IPR036872">
    <property type="entry name" value="CH_dom_sf"/>
</dbReference>